<comment type="subcellular location">
    <subcellularLocation>
        <location evidence="1">Nucleus</location>
    </subcellularLocation>
</comment>
<dbReference type="Proteomes" id="UP001162162">
    <property type="component" value="Unassembled WGS sequence"/>
</dbReference>
<protein>
    <submittedName>
        <fullName evidence="11">Uncharacterized protein</fullName>
    </submittedName>
</protein>
<evidence type="ECO:0000256" key="10">
    <source>
        <dbReference type="PIRSR" id="PIRSR610347-2"/>
    </source>
</evidence>
<evidence type="ECO:0000256" key="4">
    <source>
        <dbReference type="ARBA" id="ARBA00022763"/>
    </source>
</evidence>
<evidence type="ECO:0000256" key="8">
    <source>
        <dbReference type="ARBA" id="ARBA00023242"/>
    </source>
</evidence>
<dbReference type="EMBL" id="JAPWTK010001258">
    <property type="protein sequence ID" value="KAJ8933247.1"/>
    <property type="molecule type" value="Genomic_DNA"/>
</dbReference>
<evidence type="ECO:0000256" key="1">
    <source>
        <dbReference type="ARBA" id="ARBA00004123"/>
    </source>
</evidence>
<keyword evidence="12" id="KW-1185">Reference proteome</keyword>
<dbReference type="AlphaFoldDB" id="A0AAV8X403"/>
<keyword evidence="6" id="KW-0269">Exonuclease</keyword>
<evidence type="ECO:0000256" key="7">
    <source>
        <dbReference type="ARBA" id="ARBA00023204"/>
    </source>
</evidence>
<sequence>MVKGSFLRSLASHKQCSLPMNSGATISLVYPSVDNVMRGYFGPESGGCLPYSKATNEKQKWLQSYLHQWKADSYGRTRAMPHIKSYCRISPCLTKLAILSDH</sequence>
<evidence type="ECO:0000313" key="11">
    <source>
        <dbReference type="EMBL" id="KAJ8933247.1"/>
    </source>
</evidence>
<proteinExistence type="inferred from homology"/>
<dbReference type="GO" id="GO:0003697">
    <property type="term" value="F:single-stranded DNA binding"/>
    <property type="evidence" value="ECO:0007669"/>
    <property type="project" value="TreeGrafter"/>
</dbReference>
<evidence type="ECO:0000256" key="6">
    <source>
        <dbReference type="ARBA" id="ARBA00022839"/>
    </source>
</evidence>
<keyword evidence="3" id="KW-0540">Nuclease</keyword>
<accession>A0AAV8X403</accession>
<dbReference type="GO" id="GO:0005634">
    <property type="term" value="C:nucleus"/>
    <property type="evidence" value="ECO:0007669"/>
    <property type="project" value="UniProtKB-SubCell"/>
</dbReference>
<evidence type="ECO:0000256" key="2">
    <source>
        <dbReference type="ARBA" id="ARBA00010205"/>
    </source>
</evidence>
<organism evidence="11 12">
    <name type="scientific">Aromia moschata</name>
    <dbReference type="NCBI Taxonomy" id="1265417"/>
    <lineage>
        <taxon>Eukaryota</taxon>
        <taxon>Metazoa</taxon>
        <taxon>Ecdysozoa</taxon>
        <taxon>Arthropoda</taxon>
        <taxon>Hexapoda</taxon>
        <taxon>Insecta</taxon>
        <taxon>Pterygota</taxon>
        <taxon>Neoptera</taxon>
        <taxon>Endopterygota</taxon>
        <taxon>Coleoptera</taxon>
        <taxon>Polyphaga</taxon>
        <taxon>Cucujiformia</taxon>
        <taxon>Chrysomeloidea</taxon>
        <taxon>Cerambycidae</taxon>
        <taxon>Cerambycinae</taxon>
        <taxon>Callichromatini</taxon>
        <taxon>Aromia</taxon>
    </lineage>
</organism>
<evidence type="ECO:0000313" key="12">
    <source>
        <dbReference type="Proteomes" id="UP001162162"/>
    </source>
</evidence>
<evidence type="ECO:0000256" key="3">
    <source>
        <dbReference type="ARBA" id="ARBA00022722"/>
    </source>
</evidence>
<dbReference type="Gene3D" id="3.30.870.10">
    <property type="entry name" value="Endonuclease Chain A"/>
    <property type="match status" value="1"/>
</dbReference>
<dbReference type="SUPFAM" id="SSF56024">
    <property type="entry name" value="Phospholipase D/nuclease"/>
    <property type="match status" value="1"/>
</dbReference>
<evidence type="ECO:0000256" key="5">
    <source>
        <dbReference type="ARBA" id="ARBA00022801"/>
    </source>
</evidence>
<keyword evidence="5" id="KW-0378">Hydrolase</keyword>
<dbReference type="InterPro" id="IPR010347">
    <property type="entry name" value="Tdp1"/>
</dbReference>
<dbReference type="GO" id="GO:0017005">
    <property type="term" value="F:3'-tyrosyl-DNA phosphodiesterase activity"/>
    <property type="evidence" value="ECO:0007669"/>
    <property type="project" value="TreeGrafter"/>
</dbReference>
<keyword evidence="8" id="KW-0539">Nucleus</keyword>
<feature type="active site" description="Proton donor/acceptor" evidence="9">
    <location>
        <position position="82"/>
    </location>
</feature>
<dbReference type="PANTHER" id="PTHR12415:SF0">
    <property type="entry name" value="TYROSYL-DNA PHOSPHODIESTERASE 1"/>
    <property type="match status" value="1"/>
</dbReference>
<name>A0AAV8X403_9CUCU</name>
<evidence type="ECO:0000256" key="9">
    <source>
        <dbReference type="PIRSR" id="PIRSR610347-1"/>
    </source>
</evidence>
<comment type="caution">
    <text evidence="11">The sequence shown here is derived from an EMBL/GenBank/DDBJ whole genome shotgun (WGS) entry which is preliminary data.</text>
</comment>
<dbReference type="GO" id="GO:0004527">
    <property type="term" value="F:exonuclease activity"/>
    <property type="evidence" value="ECO:0007669"/>
    <property type="project" value="UniProtKB-KW"/>
</dbReference>
<gene>
    <name evidence="11" type="ORF">NQ318_016716</name>
</gene>
<dbReference type="Pfam" id="PF06087">
    <property type="entry name" value="Tyr-DNA_phospho"/>
    <property type="match status" value="1"/>
</dbReference>
<feature type="binding site" evidence="10">
    <location>
        <position position="84"/>
    </location>
    <ligand>
        <name>substrate</name>
    </ligand>
</feature>
<comment type="similarity">
    <text evidence="2">Belongs to the tyrosyl-DNA phosphodiesterase family.</text>
</comment>
<dbReference type="PANTHER" id="PTHR12415">
    <property type="entry name" value="TYROSYL-DNA PHOSPHODIESTERASE 1"/>
    <property type="match status" value="1"/>
</dbReference>
<dbReference type="GO" id="GO:0003690">
    <property type="term" value="F:double-stranded DNA binding"/>
    <property type="evidence" value="ECO:0007669"/>
    <property type="project" value="TreeGrafter"/>
</dbReference>
<dbReference type="GO" id="GO:0006281">
    <property type="term" value="P:DNA repair"/>
    <property type="evidence" value="ECO:0007669"/>
    <property type="project" value="UniProtKB-KW"/>
</dbReference>
<keyword evidence="7" id="KW-0234">DNA repair</keyword>
<reference evidence="11" key="1">
    <citation type="journal article" date="2023" name="Insect Mol. Biol.">
        <title>Genome sequencing provides insights into the evolution of gene families encoding plant cell wall-degrading enzymes in longhorned beetles.</title>
        <authorList>
            <person name="Shin N.R."/>
            <person name="Okamura Y."/>
            <person name="Kirsch R."/>
            <person name="Pauchet Y."/>
        </authorList>
    </citation>
    <scope>NUCLEOTIDE SEQUENCE</scope>
    <source>
        <strain evidence="11">AMC_N1</strain>
    </source>
</reference>
<keyword evidence="4" id="KW-0227">DNA damage</keyword>